<dbReference type="Pfam" id="PF17681">
    <property type="entry name" value="GCP_N_terminal"/>
    <property type="match status" value="1"/>
</dbReference>
<dbReference type="FunFam" id="1.20.120.1900:FF:000003">
    <property type="entry name" value="Gamma-tubulin complex component"/>
    <property type="match status" value="1"/>
</dbReference>
<dbReference type="Pfam" id="PF04130">
    <property type="entry name" value="GCP_C_terminal"/>
    <property type="match status" value="1"/>
</dbReference>
<evidence type="ECO:0000259" key="7">
    <source>
        <dbReference type="Pfam" id="PF17681"/>
    </source>
</evidence>
<dbReference type="PANTHER" id="PTHR19302:SF14">
    <property type="entry name" value="GAMMA-TUBULIN COMPLEX COMPONENT 3"/>
    <property type="match status" value="1"/>
</dbReference>
<keyword evidence="4" id="KW-0493">Microtubule</keyword>
<dbReference type="FunCoup" id="E0VBX8">
    <property type="interactions" value="1626"/>
</dbReference>
<dbReference type="GeneID" id="8231283"/>
<dbReference type="GO" id="GO:0005874">
    <property type="term" value="C:microtubule"/>
    <property type="evidence" value="ECO:0007669"/>
    <property type="project" value="UniProtKB-KW"/>
</dbReference>
<dbReference type="PANTHER" id="PTHR19302">
    <property type="entry name" value="GAMMA TUBULIN COMPLEX PROTEIN"/>
    <property type="match status" value="1"/>
</dbReference>
<dbReference type="GO" id="GO:0000930">
    <property type="term" value="C:gamma-tubulin complex"/>
    <property type="evidence" value="ECO:0007669"/>
    <property type="project" value="TreeGrafter"/>
</dbReference>
<keyword evidence="3" id="KW-0963">Cytoplasm</keyword>
<reference evidence="8" key="2">
    <citation type="submission" date="2007-04" db="EMBL/GenBank/DDBJ databases">
        <title>The genome of the human body louse.</title>
        <authorList>
            <consortium name="The Human Body Louse Genome Consortium"/>
            <person name="Kirkness E."/>
            <person name="Walenz B."/>
            <person name="Hass B."/>
            <person name="Bruggner R."/>
            <person name="Strausberg R."/>
        </authorList>
    </citation>
    <scope>NUCLEOTIDE SEQUENCE</scope>
    <source>
        <strain evidence="8">USDA</strain>
    </source>
</reference>
<dbReference type="OMA" id="YIFHECL"/>
<feature type="domain" description="Gamma tubulin complex component C-terminal" evidence="6">
    <location>
        <begin position="576"/>
        <end position="889"/>
    </location>
</feature>
<sequence>MAEHRNRSSLESTESLLKKLCFIIAEKNQDVADNFYIIMRDLLSHDRFKKIQHSPRLLSQNSSAASLSNCSTGIFTESVHDLNIGTDEELINDQKKIMQYLNQTDKNVAKEFFELSEKIQYDKNIMLSDRTASLKFLFKMGRKREKLEELIIEPLKLSIPEIKLKRNRKVNHDKVDIVSVHSVNSPTVEELFSATSNVSSSSLDSSTKSTSTNTSRARACINGTTWSNRSSTQRSSDLACNRLQSWSPGSKQLIKATDGYLLKYSDGGLSEWDIIRSIIFTWQGIEGEIFKLNSATLTYYIDDKYTMDRSLKEKAENLALLGYLHNTLQKYMVELPNAGMVRKSLIAYVREQLSDYYTLIANIQTQEEISKETCDTSFRKSLVTTERLKLLSLYPTKIFQDLISILHFTEHYQGGYLASGIHSFIEHGNPELQTLVKGILYQICKPLYSMLIKWLLDGELADPYKEFFIASNNNISGDRLWHEKYTVRISMLPKFISVSLADKILSVGKSINFLREICCDDKPFSQRDRIKDVFLNTDVEVMYLLEKEDELHQLIDPVYKQTNKRVMDVLINKYSLLNHFQAHRKYLLLGQGDFIHHFIDLLAEVLEKPADQLHPHHLNGILESAIRATSAQYDNETILNRLDAATLSHSRGDTGWDVFYLRYHVDGPIGTVFSLSKEIYQLLFYALWKAKRMEMILSKLWKKQITSSKFLKKVTDLAPLLKQCNELTSEMVHFIRQTQYYFLFEVLECSWNELLDEINESENLDEVISAHQRFLTNVRAGVFKDDLHEELSNQLCIVYDLVLQLHNQVDVLMSQAQKEVEKNVSSSDSDQILKHKEFTQKFIPTAYMNLKILAKTYRDTIKKFLLMLNSQNDLSLQLLSIRLDFNEHYKNLDSRLVAPLTFQHRRLSSMGDSITTSPLLPR</sequence>
<dbReference type="InParanoid" id="E0VBX8"/>
<evidence type="ECO:0000256" key="2">
    <source>
        <dbReference type="ARBA" id="ARBA00010337"/>
    </source>
</evidence>
<dbReference type="GO" id="GO:0051225">
    <property type="term" value="P:spindle assembly"/>
    <property type="evidence" value="ECO:0007669"/>
    <property type="project" value="TreeGrafter"/>
</dbReference>
<dbReference type="GO" id="GO:0000922">
    <property type="term" value="C:spindle pole"/>
    <property type="evidence" value="ECO:0007669"/>
    <property type="project" value="InterPro"/>
</dbReference>
<evidence type="ECO:0000313" key="10">
    <source>
        <dbReference type="Proteomes" id="UP000009046"/>
    </source>
</evidence>
<proteinExistence type="inferred from homology"/>
<dbReference type="GO" id="GO:0051321">
    <property type="term" value="P:meiotic cell cycle"/>
    <property type="evidence" value="ECO:0007669"/>
    <property type="project" value="TreeGrafter"/>
</dbReference>
<dbReference type="EMBL" id="DS235044">
    <property type="protein sequence ID" value="EEB10884.1"/>
    <property type="molecule type" value="Genomic_DNA"/>
</dbReference>
<dbReference type="Gene3D" id="1.20.120.1900">
    <property type="entry name" value="Gamma-tubulin complex, C-terminal domain"/>
    <property type="match status" value="1"/>
</dbReference>
<accession>E0VBX8</accession>
<comment type="similarity">
    <text evidence="2">Belongs to the TUBGCP family.</text>
</comment>
<keyword evidence="5" id="KW-0206">Cytoskeleton</keyword>
<evidence type="ECO:0000313" key="9">
    <source>
        <dbReference type="EnsemblMetazoa" id="PHUM075240-PA"/>
    </source>
</evidence>
<evidence type="ECO:0000256" key="3">
    <source>
        <dbReference type="ARBA" id="ARBA00022490"/>
    </source>
</evidence>
<dbReference type="KEGG" id="phu:Phum_PHUM075240"/>
<dbReference type="eggNOG" id="KOG2000">
    <property type="taxonomic scope" value="Eukaryota"/>
</dbReference>
<gene>
    <name evidence="9" type="primary">8231283</name>
    <name evidence="8" type="ORF">Phum_PHUM075240</name>
</gene>
<name>E0VBX8_PEDHC</name>
<dbReference type="Proteomes" id="UP000009046">
    <property type="component" value="Unassembled WGS sequence"/>
</dbReference>
<evidence type="ECO:0000256" key="5">
    <source>
        <dbReference type="ARBA" id="ARBA00023212"/>
    </source>
</evidence>
<evidence type="ECO:0000259" key="6">
    <source>
        <dbReference type="Pfam" id="PF04130"/>
    </source>
</evidence>
<dbReference type="RefSeq" id="XP_002423622.1">
    <property type="nucleotide sequence ID" value="XM_002423577.1"/>
</dbReference>
<dbReference type="InterPro" id="IPR042241">
    <property type="entry name" value="GCP_C_sf"/>
</dbReference>
<dbReference type="InterPro" id="IPR007259">
    <property type="entry name" value="GCP"/>
</dbReference>
<dbReference type="GO" id="GO:0000278">
    <property type="term" value="P:mitotic cell cycle"/>
    <property type="evidence" value="ECO:0007669"/>
    <property type="project" value="TreeGrafter"/>
</dbReference>
<dbReference type="OrthoDB" id="5860513at2759"/>
<evidence type="ECO:0000256" key="1">
    <source>
        <dbReference type="ARBA" id="ARBA00004245"/>
    </source>
</evidence>
<dbReference type="GO" id="GO:0031122">
    <property type="term" value="P:cytoplasmic microtubule organization"/>
    <property type="evidence" value="ECO:0007669"/>
    <property type="project" value="TreeGrafter"/>
</dbReference>
<dbReference type="EMBL" id="AAZO01000903">
    <property type="status" value="NOT_ANNOTATED_CDS"/>
    <property type="molecule type" value="Genomic_DNA"/>
</dbReference>
<dbReference type="InterPro" id="IPR040457">
    <property type="entry name" value="GCP_C"/>
</dbReference>
<dbReference type="InterPro" id="IPR041470">
    <property type="entry name" value="GCP_N"/>
</dbReference>
<dbReference type="EnsemblMetazoa" id="PHUM075240-RA">
    <property type="protein sequence ID" value="PHUM075240-PA"/>
    <property type="gene ID" value="PHUM075240"/>
</dbReference>
<evidence type="ECO:0000313" key="8">
    <source>
        <dbReference type="EMBL" id="EEB10884.1"/>
    </source>
</evidence>
<dbReference type="VEuPathDB" id="VectorBase:PHUM075240"/>
<keyword evidence="10" id="KW-1185">Reference proteome</keyword>
<dbReference type="STRING" id="121224.E0VBX8"/>
<organism>
    <name type="scientific">Pediculus humanus subsp. corporis</name>
    <name type="common">Body louse</name>
    <dbReference type="NCBI Taxonomy" id="121224"/>
    <lineage>
        <taxon>Eukaryota</taxon>
        <taxon>Metazoa</taxon>
        <taxon>Ecdysozoa</taxon>
        <taxon>Arthropoda</taxon>
        <taxon>Hexapoda</taxon>
        <taxon>Insecta</taxon>
        <taxon>Pterygota</taxon>
        <taxon>Neoptera</taxon>
        <taxon>Paraneoptera</taxon>
        <taxon>Psocodea</taxon>
        <taxon>Troctomorpha</taxon>
        <taxon>Phthiraptera</taxon>
        <taxon>Anoplura</taxon>
        <taxon>Pediculidae</taxon>
        <taxon>Pediculus</taxon>
    </lineage>
</organism>
<dbReference type="GO" id="GO:0051011">
    <property type="term" value="F:microtubule minus-end binding"/>
    <property type="evidence" value="ECO:0007669"/>
    <property type="project" value="TreeGrafter"/>
</dbReference>
<dbReference type="GO" id="GO:0007020">
    <property type="term" value="P:microtubule nucleation"/>
    <property type="evidence" value="ECO:0007669"/>
    <property type="project" value="InterPro"/>
</dbReference>
<reference evidence="8" key="1">
    <citation type="submission" date="2007-04" db="EMBL/GenBank/DDBJ databases">
        <title>Annotation of Pediculus humanus corporis strain USDA.</title>
        <authorList>
            <person name="Kirkness E."/>
            <person name="Hannick L."/>
            <person name="Hass B."/>
            <person name="Bruggner R."/>
            <person name="Lawson D."/>
            <person name="Bidwell S."/>
            <person name="Joardar V."/>
            <person name="Caler E."/>
            <person name="Walenz B."/>
            <person name="Inman J."/>
            <person name="Schobel S."/>
            <person name="Galinsky K."/>
            <person name="Amedeo P."/>
            <person name="Strausberg R."/>
        </authorList>
    </citation>
    <scope>NUCLEOTIDE SEQUENCE</scope>
    <source>
        <strain evidence="8">USDA</strain>
    </source>
</reference>
<evidence type="ECO:0000256" key="4">
    <source>
        <dbReference type="ARBA" id="ARBA00022701"/>
    </source>
</evidence>
<dbReference type="AlphaFoldDB" id="E0VBX8"/>
<dbReference type="CTD" id="8231283"/>
<dbReference type="HOGENOM" id="CLU_003736_3_0_1"/>
<reference evidence="9" key="3">
    <citation type="submission" date="2021-02" db="UniProtKB">
        <authorList>
            <consortium name="EnsemblMetazoa"/>
        </authorList>
    </citation>
    <scope>IDENTIFICATION</scope>
    <source>
        <strain evidence="9">USDA</strain>
    </source>
</reference>
<feature type="domain" description="Gamma tubulin complex component protein N-terminal" evidence="7">
    <location>
        <begin position="275"/>
        <end position="573"/>
    </location>
</feature>
<protein>
    <submittedName>
        <fullName evidence="8">Gamma-tubulin complex component, putative</fullName>
    </submittedName>
</protein>
<comment type="subcellular location">
    <subcellularLocation>
        <location evidence="1">Cytoplasm</location>
        <location evidence="1">Cytoskeleton</location>
    </subcellularLocation>
</comment>
<dbReference type="GO" id="GO:0043015">
    <property type="term" value="F:gamma-tubulin binding"/>
    <property type="evidence" value="ECO:0007669"/>
    <property type="project" value="InterPro"/>
</dbReference>